<feature type="transmembrane region" description="Helical" evidence="5">
    <location>
        <begin position="475"/>
        <end position="497"/>
    </location>
</feature>
<comment type="subcellular location">
    <subcellularLocation>
        <location evidence="1">Membrane</location>
        <topology evidence="1">Multi-pass membrane protein</topology>
    </subcellularLocation>
</comment>
<organism evidence="6">
    <name type="scientific">Cyberlindnera fabianii</name>
    <name type="common">Yeast</name>
    <name type="synonym">Hansenula fabianii</name>
    <dbReference type="NCBI Taxonomy" id="36022"/>
    <lineage>
        <taxon>Eukaryota</taxon>
        <taxon>Fungi</taxon>
        <taxon>Dikarya</taxon>
        <taxon>Ascomycota</taxon>
        <taxon>Saccharomycotina</taxon>
        <taxon>Saccharomycetes</taxon>
        <taxon>Phaffomycetales</taxon>
        <taxon>Phaffomycetaceae</taxon>
        <taxon>Cyberlindnera</taxon>
    </lineage>
</organism>
<feature type="transmembrane region" description="Helical" evidence="5">
    <location>
        <begin position="417"/>
        <end position="435"/>
    </location>
</feature>
<dbReference type="SUPFAM" id="SSF103473">
    <property type="entry name" value="MFS general substrate transporter"/>
    <property type="match status" value="1"/>
</dbReference>
<reference evidence="6" key="1">
    <citation type="journal article" date="2014" name="Genome Announc.">
        <title>Genome sequence of the yeast Cyberlindnera fabianii (Hansenula fabianii).</title>
        <authorList>
            <person name="Freel K.C."/>
            <person name="Sarilar V."/>
            <person name="Neuveglise C."/>
            <person name="Devillers H."/>
            <person name="Friedrich A."/>
            <person name="Schacherer J."/>
        </authorList>
    </citation>
    <scope>NUCLEOTIDE SEQUENCE</scope>
    <source>
        <strain evidence="6">YJS4271</strain>
    </source>
</reference>
<keyword evidence="4 5" id="KW-0472">Membrane</keyword>
<feature type="transmembrane region" description="Helical" evidence="5">
    <location>
        <begin position="124"/>
        <end position="141"/>
    </location>
</feature>
<evidence type="ECO:0000313" key="6">
    <source>
        <dbReference type="EMBL" id="CDR39977.1"/>
    </source>
</evidence>
<dbReference type="GO" id="GO:0022857">
    <property type="term" value="F:transmembrane transporter activity"/>
    <property type="evidence" value="ECO:0007669"/>
    <property type="project" value="InterPro"/>
</dbReference>
<dbReference type="OrthoDB" id="3026777at2759"/>
<name>A0A061AZ46_CYBFA</name>
<dbReference type="Gene3D" id="1.20.1250.20">
    <property type="entry name" value="MFS general substrate transporter like domains"/>
    <property type="match status" value="1"/>
</dbReference>
<evidence type="ECO:0000256" key="3">
    <source>
        <dbReference type="ARBA" id="ARBA00022989"/>
    </source>
</evidence>
<keyword evidence="2 5" id="KW-0812">Transmembrane</keyword>
<dbReference type="PANTHER" id="PTHR23507">
    <property type="entry name" value="ZGC:174356"/>
    <property type="match status" value="1"/>
</dbReference>
<evidence type="ECO:0000256" key="5">
    <source>
        <dbReference type="SAM" id="Phobius"/>
    </source>
</evidence>
<dbReference type="VEuPathDB" id="FungiDB:BON22_2313"/>
<proteinExistence type="predicted"/>
<sequence length="547" mass="60547">MTEDSFEMKAVHLTENEGTMPTICHHGSTAENSTELHELEKKWRQETQLMFEGMPWYKRPSKIVLYLVLSLYTLSFTILLGPLIVLMLESICSVSDTSVIHKRMPMGNIPECKDSHSQETLSNIQTVLSSISGILGFVLSGKYGQWSDVYGRVFVFKVFSVINVIYIIALLCYFEIYGGYNKSLMVLVVSVGFSNGGVMTLIANGASYLNDLVTAEERTVSISLLMSFVYTMLGFGPLLGSLAIKFSGGDSIVVLYLALLFGTLSLILILTVLIETRHPEAQRLAREKYYLKTIGEDGGSLKEQIVRSLKSFFHPLKRFWLPRTPSGSTLPRRNLLMLVFIDTLVMCSTVGTMHTVTLYAMLRYHWSSVELGYYMSLTGFGKAFVLLIVAPVFVKLMTNKLRVQVNPVSVDSMDKTSIVISTLFVFSACLVILLSKSEEGAYISAILQSLAGLISPTIQSSVVKYSSNTTAGEMFGAMALLRHLAMLVAPVFFLQVYRVTVETWTQCFLFAATCLSILAMVLAIFGLKIDDGESDVHAPLLADGEDA</sequence>
<protein>
    <submittedName>
        <fullName evidence="6">CYFA0S04e01134g1_1</fullName>
    </submittedName>
</protein>
<feature type="transmembrane region" description="Helical" evidence="5">
    <location>
        <begin position="153"/>
        <end position="177"/>
    </location>
</feature>
<dbReference type="AlphaFoldDB" id="A0A061AZ46"/>
<evidence type="ECO:0000256" key="2">
    <source>
        <dbReference type="ARBA" id="ARBA00022692"/>
    </source>
</evidence>
<evidence type="ECO:0000256" key="4">
    <source>
        <dbReference type="ARBA" id="ARBA00023136"/>
    </source>
</evidence>
<dbReference type="InterPro" id="IPR036259">
    <property type="entry name" value="MFS_trans_sf"/>
</dbReference>
<dbReference type="Pfam" id="PF07690">
    <property type="entry name" value="MFS_1"/>
    <property type="match status" value="1"/>
</dbReference>
<dbReference type="GO" id="GO:0016020">
    <property type="term" value="C:membrane"/>
    <property type="evidence" value="ECO:0007669"/>
    <property type="project" value="UniProtKB-SubCell"/>
</dbReference>
<dbReference type="InterPro" id="IPR011701">
    <property type="entry name" value="MFS"/>
</dbReference>
<feature type="transmembrane region" description="Helical" evidence="5">
    <location>
        <begin position="503"/>
        <end position="527"/>
    </location>
</feature>
<feature type="transmembrane region" description="Helical" evidence="5">
    <location>
        <begin position="252"/>
        <end position="274"/>
    </location>
</feature>
<dbReference type="PhylomeDB" id="A0A061AZ46"/>
<keyword evidence="3 5" id="KW-1133">Transmembrane helix</keyword>
<feature type="transmembrane region" description="Helical" evidence="5">
    <location>
        <begin position="373"/>
        <end position="396"/>
    </location>
</feature>
<evidence type="ECO:0000256" key="1">
    <source>
        <dbReference type="ARBA" id="ARBA00004141"/>
    </source>
</evidence>
<feature type="transmembrane region" description="Helical" evidence="5">
    <location>
        <begin position="63"/>
        <end position="88"/>
    </location>
</feature>
<dbReference type="PANTHER" id="PTHR23507:SF1">
    <property type="entry name" value="FI18259P1-RELATED"/>
    <property type="match status" value="1"/>
</dbReference>
<dbReference type="EMBL" id="LK052889">
    <property type="protein sequence ID" value="CDR39977.1"/>
    <property type="molecule type" value="Genomic_DNA"/>
</dbReference>
<feature type="transmembrane region" description="Helical" evidence="5">
    <location>
        <begin position="183"/>
        <end position="203"/>
    </location>
</feature>
<feature type="transmembrane region" description="Helical" evidence="5">
    <location>
        <begin position="335"/>
        <end position="361"/>
    </location>
</feature>
<feature type="transmembrane region" description="Helical" evidence="5">
    <location>
        <begin position="224"/>
        <end position="246"/>
    </location>
</feature>
<accession>A0A061AZ46</accession>
<gene>
    <name evidence="6" type="ORF">CYFA0S_04e01134g</name>
</gene>